<sequence length="47" mass="5289">MTTQKPFSDLVLEATAYLTRVDLVLAQTIQWVVAPARSSLIPMFLRP</sequence>
<comment type="caution">
    <text evidence="1">The sequence shown here is derived from an EMBL/GenBank/DDBJ whole genome shotgun (WGS) entry which is preliminary data.</text>
</comment>
<evidence type="ECO:0000313" key="2">
    <source>
        <dbReference type="Proteomes" id="UP000004508"/>
    </source>
</evidence>
<accession>D6TEI2</accession>
<dbReference type="Proteomes" id="UP000004508">
    <property type="component" value="Unassembled WGS sequence"/>
</dbReference>
<keyword evidence="2" id="KW-1185">Reference proteome</keyword>
<evidence type="ECO:0000313" key="1">
    <source>
        <dbReference type="EMBL" id="EFH90355.1"/>
    </source>
</evidence>
<dbReference type="InParanoid" id="D6TEI2"/>
<organism evidence="1 2">
    <name type="scientific">Ktedonobacter racemifer DSM 44963</name>
    <dbReference type="NCBI Taxonomy" id="485913"/>
    <lineage>
        <taxon>Bacteria</taxon>
        <taxon>Bacillati</taxon>
        <taxon>Chloroflexota</taxon>
        <taxon>Ktedonobacteria</taxon>
        <taxon>Ktedonobacterales</taxon>
        <taxon>Ktedonobacteraceae</taxon>
        <taxon>Ktedonobacter</taxon>
    </lineage>
</organism>
<dbReference type="STRING" id="485913.Krac_11973"/>
<protein>
    <submittedName>
        <fullName evidence="1">Uncharacterized protein</fullName>
    </submittedName>
</protein>
<dbReference type="EMBL" id="ADVG01000001">
    <property type="protein sequence ID" value="EFH90355.1"/>
    <property type="molecule type" value="Genomic_DNA"/>
</dbReference>
<reference evidence="1 2" key="1">
    <citation type="journal article" date="2011" name="Stand. Genomic Sci.">
        <title>Non-contiguous finished genome sequence and contextual data of the filamentous soil bacterium Ktedonobacter racemifer type strain (SOSP1-21).</title>
        <authorList>
            <person name="Chang Y.J."/>
            <person name="Land M."/>
            <person name="Hauser L."/>
            <person name="Chertkov O."/>
            <person name="Del Rio T.G."/>
            <person name="Nolan M."/>
            <person name="Copeland A."/>
            <person name="Tice H."/>
            <person name="Cheng J.F."/>
            <person name="Lucas S."/>
            <person name="Han C."/>
            <person name="Goodwin L."/>
            <person name="Pitluck S."/>
            <person name="Ivanova N."/>
            <person name="Ovchinikova G."/>
            <person name="Pati A."/>
            <person name="Chen A."/>
            <person name="Palaniappan K."/>
            <person name="Mavromatis K."/>
            <person name="Liolios K."/>
            <person name="Brettin T."/>
            <person name="Fiebig A."/>
            <person name="Rohde M."/>
            <person name="Abt B."/>
            <person name="Goker M."/>
            <person name="Detter J.C."/>
            <person name="Woyke T."/>
            <person name="Bristow J."/>
            <person name="Eisen J.A."/>
            <person name="Markowitz V."/>
            <person name="Hugenholtz P."/>
            <person name="Kyrpides N.C."/>
            <person name="Klenk H.P."/>
            <person name="Lapidus A."/>
        </authorList>
    </citation>
    <scope>NUCLEOTIDE SEQUENCE [LARGE SCALE GENOMIC DNA]</scope>
    <source>
        <strain evidence="2">DSM 44963</strain>
    </source>
</reference>
<proteinExistence type="predicted"/>
<dbReference type="AlphaFoldDB" id="D6TEI2"/>
<name>D6TEI2_KTERA</name>
<gene>
    <name evidence="1" type="ORF">Krac_11973</name>
</gene>
<dbReference type="RefSeq" id="WP_007907648.1">
    <property type="nucleotide sequence ID" value="NZ_ADVG01000001.1"/>
</dbReference>